<organism evidence="1 2">
    <name type="scientific">Gemmiger gallinarum</name>
    <dbReference type="NCBI Taxonomy" id="2779354"/>
    <lineage>
        <taxon>Bacteria</taxon>
        <taxon>Bacillati</taxon>
        <taxon>Bacillota</taxon>
        <taxon>Clostridia</taxon>
        <taxon>Eubacteriales</taxon>
        <taxon>Gemmiger</taxon>
    </lineage>
</organism>
<protein>
    <submittedName>
        <fullName evidence="1">Uncharacterized protein</fullName>
    </submittedName>
</protein>
<proteinExistence type="predicted"/>
<dbReference type="Proteomes" id="UP000768567">
    <property type="component" value="Unassembled WGS sequence"/>
</dbReference>
<evidence type="ECO:0000313" key="1">
    <source>
        <dbReference type="EMBL" id="MBE5037283.1"/>
    </source>
</evidence>
<gene>
    <name evidence="1" type="ORF">INF35_05765</name>
</gene>
<comment type="caution">
    <text evidence="1">The sequence shown here is derived from an EMBL/GenBank/DDBJ whole genome shotgun (WGS) entry which is preliminary data.</text>
</comment>
<sequence>MLQKQIFVVNFSRKENKMKCHIGLNQLNSRERQGLKKEMKRIIDAGQEDAGSRLQHLWVIAMLQAGLSPKTINRVAAILPMVCKRFAEYKTSQLADAWMKREIEGKGIVLPEPKDSTM</sequence>
<reference evidence="1 2" key="1">
    <citation type="submission" date="2020-10" db="EMBL/GenBank/DDBJ databases">
        <title>ChiBAC.</title>
        <authorList>
            <person name="Zenner C."/>
            <person name="Hitch T.C.A."/>
            <person name="Clavel T."/>
        </authorList>
    </citation>
    <scope>NUCLEOTIDE SEQUENCE [LARGE SCALE GENOMIC DNA]</scope>
    <source>
        <strain evidence="1 2">DSM 109015</strain>
    </source>
</reference>
<name>A0ABR9R2C8_9FIRM</name>
<accession>A0ABR9R2C8</accession>
<keyword evidence="2" id="KW-1185">Reference proteome</keyword>
<evidence type="ECO:0000313" key="2">
    <source>
        <dbReference type="Proteomes" id="UP000768567"/>
    </source>
</evidence>
<dbReference type="EMBL" id="JADCKC010000002">
    <property type="protein sequence ID" value="MBE5037283.1"/>
    <property type="molecule type" value="Genomic_DNA"/>
</dbReference>